<comment type="subcellular location">
    <subcellularLocation>
        <location evidence="2">Cell membrane</location>
        <topology evidence="2">Multi-pass membrane protein</topology>
    </subcellularLocation>
</comment>
<evidence type="ECO:0000256" key="10">
    <source>
        <dbReference type="ARBA" id="ARBA00022989"/>
    </source>
</evidence>
<keyword evidence="4" id="KW-0597">Phosphoprotein</keyword>
<dbReference type="EMBL" id="AGSI01000015">
    <property type="protein sequence ID" value="EIE20387.1"/>
    <property type="molecule type" value="Genomic_DNA"/>
</dbReference>
<feature type="region of interest" description="Disordered" evidence="15">
    <location>
        <begin position="200"/>
        <end position="219"/>
    </location>
</feature>
<organism evidence="18 19">
    <name type="scientific">Coccomyxa subellipsoidea (strain C-169)</name>
    <name type="common">Green microalga</name>
    <dbReference type="NCBI Taxonomy" id="574566"/>
    <lineage>
        <taxon>Eukaryota</taxon>
        <taxon>Viridiplantae</taxon>
        <taxon>Chlorophyta</taxon>
        <taxon>core chlorophytes</taxon>
        <taxon>Trebouxiophyceae</taxon>
        <taxon>Trebouxiophyceae incertae sedis</taxon>
        <taxon>Coccomyxaceae</taxon>
        <taxon>Coccomyxa</taxon>
        <taxon>Coccomyxa subellipsoidea</taxon>
    </lineage>
</organism>
<dbReference type="GO" id="GO:0005886">
    <property type="term" value="C:plasma membrane"/>
    <property type="evidence" value="ECO:0007669"/>
    <property type="project" value="UniProtKB-SubCell"/>
</dbReference>
<keyword evidence="19" id="KW-1185">Reference proteome</keyword>
<comment type="cofactor">
    <cofactor evidence="1">
        <name>Ca(2+)</name>
        <dbReference type="ChEBI" id="CHEBI:29108"/>
    </cofactor>
</comment>
<evidence type="ECO:0000256" key="12">
    <source>
        <dbReference type="ARBA" id="ARBA00023136"/>
    </source>
</evidence>
<keyword evidence="11" id="KW-0443">Lipid metabolism</keyword>
<evidence type="ECO:0000256" key="1">
    <source>
        <dbReference type="ARBA" id="ARBA00001913"/>
    </source>
</evidence>
<dbReference type="Proteomes" id="UP000007264">
    <property type="component" value="Unassembled WGS sequence"/>
</dbReference>
<evidence type="ECO:0000256" key="14">
    <source>
        <dbReference type="ARBA" id="ARBA00026104"/>
    </source>
</evidence>
<evidence type="ECO:0000256" key="16">
    <source>
        <dbReference type="SAM" id="Phobius"/>
    </source>
</evidence>
<reference evidence="18 19" key="1">
    <citation type="journal article" date="2012" name="Genome Biol.">
        <title>The genome of the polar eukaryotic microalga coccomyxa subellipsoidea reveals traits of cold adaptation.</title>
        <authorList>
            <person name="Blanc G."/>
            <person name="Agarkova I."/>
            <person name="Grimwood J."/>
            <person name="Kuo A."/>
            <person name="Brueggeman A."/>
            <person name="Dunigan D."/>
            <person name="Gurnon J."/>
            <person name="Ladunga I."/>
            <person name="Lindquist E."/>
            <person name="Lucas S."/>
            <person name="Pangilinan J."/>
            <person name="Proschold T."/>
            <person name="Salamov A."/>
            <person name="Schmutz J."/>
            <person name="Weeks D."/>
            <person name="Yamada T."/>
            <person name="Claverie J.M."/>
            <person name="Grigoriev I."/>
            <person name="Van Etten J."/>
            <person name="Lomsadze A."/>
            <person name="Borodovsky M."/>
        </authorList>
    </citation>
    <scope>NUCLEOTIDE SEQUENCE [LARGE SCALE GENOMIC DNA]</scope>
    <source>
        <strain evidence="18 19">C-169</strain>
    </source>
</reference>
<dbReference type="Gene3D" id="3.40.50.1820">
    <property type="entry name" value="alpha/beta hydrolase"/>
    <property type="match status" value="1"/>
</dbReference>
<evidence type="ECO:0000256" key="4">
    <source>
        <dbReference type="ARBA" id="ARBA00022553"/>
    </source>
</evidence>
<evidence type="ECO:0000256" key="2">
    <source>
        <dbReference type="ARBA" id="ARBA00004651"/>
    </source>
</evidence>
<feature type="region of interest" description="Disordered" evidence="15">
    <location>
        <begin position="270"/>
        <end position="296"/>
    </location>
</feature>
<keyword evidence="3" id="KW-1003">Cell membrane</keyword>
<keyword evidence="7" id="KW-0378">Hydrolase</keyword>
<feature type="compositionally biased region" description="Acidic residues" evidence="15">
    <location>
        <begin position="811"/>
        <end position="822"/>
    </location>
</feature>
<dbReference type="GO" id="GO:0046872">
    <property type="term" value="F:metal ion binding"/>
    <property type="evidence" value="ECO:0007669"/>
    <property type="project" value="UniProtKB-KW"/>
</dbReference>
<dbReference type="KEGG" id="csl:COCSUDRAFT_67340"/>
<dbReference type="InterPro" id="IPR002921">
    <property type="entry name" value="Fungal_lipase-type"/>
</dbReference>
<dbReference type="PANTHER" id="PTHR45792:SF8">
    <property type="entry name" value="DIACYLGLYCEROL LIPASE-ALPHA"/>
    <property type="match status" value="1"/>
</dbReference>
<keyword evidence="6" id="KW-0479">Metal-binding</keyword>
<evidence type="ECO:0000313" key="18">
    <source>
        <dbReference type="EMBL" id="EIE20387.1"/>
    </source>
</evidence>
<evidence type="ECO:0000256" key="5">
    <source>
        <dbReference type="ARBA" id="ARBA00022692"/>
    </source>
</evidence>
<keyword evidence="8" id="KW-0106">Calcium</keyword>
<gene>
    <name evidence="18" type="ORF">COCSUDRAFT_67340</name>
</gene>
<evidence type="ECO:0000259" key="17">
    <source>
        <dbReference type="Pfam" id="PF01764"/>
    </source>
</evidence>
<dbReference type="RefSeq" id="XP_005644931.1">
    <property type="nucleotide sequence ID" value="XM_005644874.1"/>
</dbReference>
<dbReference type="SUPFAM" id="SSF53474">
    <property type="entry name" value="alpha/beta-Hydrolases"/>
    <property type="match status" value="1"/>
</dbReference>
<dbReference type="InterPro" id="IPR052214">
    <property type="entry name" value="DAG_Lipase-Related"/>
</dbReference>
<protein>
    <recommendedName>
        <fullName evidence="14">sn-1-specific diacylglycerol lipase</fullName>
        <ecNumber evidence="14">3.1.1.116</ecNumber>
    </recommendedName>
</protein>
<dbReference type="GO" id="GO:0016042">
    <property type="term" value="P:lipid catabolic process"/>
    <property type="evidence" value="ECO:0007669"/>
    <property type="project" value="UniProtKB-KW"/>
</dbReference>
<evidence type="ECO:0000256" key="15">
    <source>
        <dbReference type="SAM" id="MobiDB-lite"/>
    </source>
</evidence>
<evidence type="ECO:0000256" key="6">
    <source>
        <dbReference type="ARBA" id="ARBA00022723"/>
    </source>
</evidence>
<keyword evidence="10 16" id="KW-1133">Transmembrane helix</keyword>
<feature type="transmembrane region" description="Helical" evidence="16">
    <location>
        <begin position="61"/>
        <end position="83"/>
    </location>
</feature>
<dbReference type="eggNOG" id="KOG2088">
    <property type="taxonomic scope" value="Eukaryota"/>
</dbReference>
<comment type="caution">
    <text evidence="18">The sequence shown here is derived from an EMBL/GenBank/DDBJ whole genome shotgun (WGS) entry which is preliminary data.</text>
</comment>
<comment type="catalytic activity">
    <reaction evidence="13">
        <text>a 1,2-diacyl-sn-glycerol + H2O = a 2-acylglycerol + a fatty acid + H(+)</text>
        <dbReference type="Rhea" id="RHEA:33275"/>
        <dbReference type="ChEBI" id="CHEBI:15377"/>
        <dbReference type="ChEBI" id="CHEBI:15378"/>
        <dbReference type="ChEBI" id="CHEBI:17389"/>
        <dbReference type="ChEBI" id="CHEBI:17815"/>
        <dbReference type="ChEBI" id="CHEBI:28868"/>
        <dbReference type="EC" id="3.1.1.116"/>
    </reaction>
    <physiologicalReaction direction="left-to-right" evidence="13">
        <dbReference type="Rhea" id="RHEA:33276"/>
    </physiologicalReaction>
</comment>
<keyword evidence="12 16" id="KW-0472">Membrane</keyword>
<dbReference type="PANTHER" id="PTHR45792">
    <property type="entry name" value="DIACYLGLYCEROL LIPASE HOMOLOG-RELATED"/>
    <property type="match status" value="1"/>
</dbReference>
<evidence type="ECO:0000256" key="8">
    <source>
        <dbReference type="ARBA" id="ARBA00022837"/>
    </source>
</evidence>
<evidence type="ECO:0000256" key="9">
    <source>
        <dbReference type="ARBA" id="ARBA00022963"/>
    </source>
</evidence>
<dbReference type="Pfam" id="PF01764">
    <property type="entry name" value="Lipase_3"/>
    <property type="match status" value="1"/>
</dbReference>
<name>I0YPR8_COCSC</name>
<keyword evidence="5 16" id="KW-0812">Transmembrane</keyword>
<feature type="domain" description="Fungal lipase-type" evidence="17">
    <location>
        <begin position="474"/>
        <end position="656"/>
    </location>
</feature>
<evidence type="ECO:0000313" key="19">
    <source>
        <dbReference type="Proteomes" id="UP000007264"/>
    </source>
</evidence>
<dbReference type="OrthoDB" id="512192at2759"/>
<dbReference type="AlphaFoldDB" id="I0YPR8"/>
<dbReference type="GeneID" id="17038363"/>
<proteinExistence type="predicted"/>
<evidence type="ECO:0000256" key="13">
    <source>
        <dbReference type="ARBA" id="ARBA00024531"/>
    </source>
</evidence>
<dbReference type="EC" id="3.1.1.116" evidence="14"/>
<accession>I0YPR8</accession>
<evidence type="ECO:0000256" key="7">
    <source>
        <dbReference type="ARBA" id="ARBA00022801"/>
    </source>
</evidence>
<keyword evidence="9" id="KW-0442">Lipid degradation</keyword>
<feature type="region of interest" description="Disordered" evidence="15">
    <location>
        <begin position="801"/>
        <end position="822"/>
    </location>
</feature>
<dbReference type="GO" id="GO:0016298">
    <property type="term" value="F:lipase activity"/>
    <property type="evidence" value="ECO:0007669"/>
    <property type="project" value="TreeGrafter"/>
</dbReference>
<sequence>MIAGGIFELSKRSNIQLLLKLRLGNVVCELLASAFGTYVLLAVDVSCKVKEVVIFNPKKEVLILVILTWVFQIVILLNILVWYNAWPEHQGADEWERRFLWLGRWICCQCGREPAADEERQRSLRRIARWVTRLLGRADLTPSDTALSLILVATLQRQARRERIRRCVAEAAEGEGTRVEAVSLMERAQTIRALPISTSGRGSRELLQGPSSSSPVRGEVTEKDVLIDIQVEIAEEAVTLKQIDASLTAGATESSVAVGAAGDEEEALLHRHKSPEPGETGAAESLRDTGLEGPGRPLGKFLRQMALLREACITPSGMDEELRGSMSQEQATQLYTGGHWKVEAAVLSEVEHFSRFAAGVYGYGGERSSNWWVSMASALIGRETSEREERNLEVLNRADVNSLVERLYYENVIRELGDSSEIIYLSVANAALSHLPYLIALDHQSRRVPSLANPPTLRSRASCPGPPEQARSVVVALRGTTSVEDIITDSVAEPVRLEPDWLPGEIRARDGSGGHLYAHAGIKAAADAVLKDMEDNKVLGALLRGDYGDMSKSAAEEVMSKDAGEDAEARAQHYVAALMQRKLDCRDWRLVLTGHSLGAGAAALMALHLSGRFPNVHCWALSPPGGLMSTNLSRLVEPFVTSVIVGKDVVPRVSVVNLGRLIDQMVTSLALCKLNKSDAFLRGLTKRMRHEHTGDLFWRYAEVPEEAMQVLQAYNAGLEVRSRMLELVPPGRVIFLRPLKREGTRAAWDAVWVKAEEVIREGILVSPRMVEDHSCVALQAALRLALQPAGSDAPTAGAFGDYFPPVVPPAEQEDEAEDKSPV</sequence>
<dbReference type="InterPro" id="IPR029058">
    <property type="entry name" value="AB_hydrolase_fold"/>
</dbReference>
<evidence type="ECO:0000256" key="3">
    <source>
        <dbReference type="ARBA" id="ARBA00022475"/>
    </source>
</evidence>
<evidence type="ECO:0000256" key="11">
    <source>
        <dbReference type="ARBA" id="ARBA00023098"/>
    </source>
</evidence>